<name>A0A7V8LRB6_9MYCO</name>
<dbReference type="InterPro" id="IPR057003">
    <property type="entry name" value="Phage_tail_terminator_2"/>
</dbReference>
<sequence length="164" mass="18414">MILPAYIPAWFENNFFDIERLLMHVFGQLAPDVTFGCWKPDLWVDGQGDVPAVWFFKLPGAVVDWERNRENHLIQAIAVTDDPDASKGLAGFVRGILMSLSDGAKVTGEDGDTAQFWGAEERSAPYMLSPEQQFDARVVPATFCVTTNLRSNKRYTDMVRALRA</sequence>
<evidence type="ECO:0000313" key="1">
    <source>
        <dbReference type="EMBL" id="KPG14271.1"/>
    </source>
</evidence>
<dbReference type="EMBL" id="LJFO01000003">
    <property type="protein sequence ID" value="KPG14347.1"/>
    <property type="molecule type" value="Genomic_DNA"/>
</dbReference>
<comment type="caution">
    <text evidence="1">The sequence shown here is derived from an EMBL/GenBank/DDBJ whole genome shotgun (WGS) entry which is preliminary data.</text>
</comment>
<dbReference type="RefSeq" id="WP_054173033.1">
    <property type="nucleotide sequence ID" value="NZ_LJFO01000003.1"/>
</dbReference>
<reference evidence="1 3" key="1">
    <citation type="submission" date="2015-09" db="EMBL/GenBank/DDBJ databases">
        <title>Genome Sequences of Mycobacterium immunogenum Isolates, Recuperated from a Chloraminated Drinking Water Distribution System Simulator Subjected to Episodes of Nitrification.</title>
        <authorList>
            <person name="Gomez-Alvarez V."/>
            <person name="Revetta R.P."/>
        </authorList>
    </citation>
    <scope>NUCLEOTIDE SEQUENCE [LARGE SCALE GENOMIC DNA]</scope>
    <source>
        <strain evidence="1 3">H008</strain>
    </source>
</reference>
<dbReference type="AlphaFoldDB" id="A0A7V8LRB6"/>
<protein>
    <submittedName>
        <fullName evidence="1">Uncharacterized protein</fullName>
    </submittedName>
</protein>
<gene>
    <name evidence="1" type="ORF">AN908_06715</name>
    <name evidence="2" type="ORF">AN908_07225</name>
</gene>
<evidence type="ECO:0000313" key="3">
    <source>
        <dbReference type="Proteomes" id="UP000037843"/>
    </source>
</evidence>
<accession>A0A7V8LRB6</accession>
<dbReference type="Proteomes" id="UP000037843">
    <property type="component" value="Unassembled WGS sequence"/>
</dbReference>
<dbReference type="Pfam" id="PF23841">
    <property type="entry name" value="Phage_tail_terminator_2"/>
    <property type="match status" value="1"/>
</dbReference>
<organism evidence="1 3">
    <name type="scientific">Mycobacteroides immunogenum</name>
    <dbReference type="NCBI Taxonomy" id="83262"/>
    <lineage>
        <taxon>Bacteria</taxon>
        <taxon>Bacillati</taxon>
        <taxon>Actinomycetota</taxon>
        <taxon>Actinomycetes</taxon>
        <taxon>Mycobacteriales</taxon>
        <taxon>Mycobacteriaceae</taxon>
        <taxon>Mycobacteroides</taxon>
    </lineage>
</organism>
<evidence type="ECO:0000313" key="2">
    <source>
        <dbReference type="EMBL" id="KPG14347.1"/>
    </source>
</evidence>
<proteinExistence type="predicted"/>
<dbReference type="EMBL" id="LJFO01000003">
    <property type="protein sequence ID" value="KPG14271.1"/>
    <property type="molecule type" value="Genomic_DNA"/>
</dbReference>